<sequence length="472" mass="50585">MATTDTPGMRNPLHSPLLGRDDYVSNRGSEEDEEGEKSAIHVDTRFSTDDGSALDPLLPPAPGSKGSSLSAFLNILCLAIGVGSLQLSYTLRQSGWFGALFIVFAAAVAFLTSAITAKCMYLKPGGGRISGFHDIGYEAFGRIGYYVITVFNMLNIIGSIGIYAILSANNTSDLFAQVGTNISPRLLMLVSTVIMCTPTLFAKTLAETLLVSIIGTATSIIVTLAVIIMACVYPIRNGEIHVGDSVMRPGAISHYGAIPAGFAVSLSSVSFAYIGTTIVPHIEGGMRHPEKFTRVFGAALAVIASIYVVMATTGYWAYGSRTLSPITLNFPKLWPTTLANICITVHVLFAGPLYLVQMALEIEHGLNISKKSKNMERIWRLSIRIGSALVILALSEALPFFDNVISLIGALTNPVLIYLAPIACYIKLKGWRNCSKLTLVGLSLLLAFGLVVSGFGLVETIGDIVRELRHTK</sequence>
<gene>
    <name evidence="9" type="ORF">LPJ53_000222</name>
</gene>
<feature type="transmembrane region" description="Helical" evidence="7">
    <location>
        <begin position="186"/>
        <end position="202"/>
    </location>
</feature>
<dbReference type="GO" id="GO:0015179">
    <property type="term" value="F:L-amino acid transmembrane transporter activity"/>
    <property type="evidence" value="ECO:0007669"/>
    <property type="project" value="TreeGrafter"/>
</dbReference>
<feature type="transmembrane region" description="Helical" evidence="7">
    <location>
        <begin position="143"/>
        <end position="166"/>
    </location>
</feature>
<feature type="transmembrane region" description="Helical" evidence="7">
    <location>
        <begin position="95"/>
        <end position="122"/>
    </location>
</feature>
<evidence type="ECO:0000256" key="2">
    <source>
        <dbReference type="ARBA" id="ARBA00008066"/>
    </source>
</evidence>
<name>A0A9W7Y861_9FUNG</name>
<dbReference type="PANTHER" id="PTHR22950:SF349">
    <property type="entry name" value="AMINO ACID TRANSPORTER TRANSMEMBRANE DOMAIN-CONTAINING PROTEIN"/>
    <property type="match status" value="1"/>
</dbReference>
<dbReference type="AlphaFoldDB" id="A0A9W7Y861"/>
<dbReference type="GO" id="GO:0005774">
    <property type="term" value="C:vacuolar membrane"/>
    <property type="evidence" value="ECO:0007669"/>
    <property type="project" value="TreeGrafter"/>
</dbReference>
<proteinExistence type="inferred from homology"/>
<evidence type="ECO:0000256" key="4">
    <source>
        <dbReference type="ARBA" id="ARBA00022989"/>
    </source>
</evidence>
<keyword evidence="10" id="KW-1185">Reference proteome</keyword>
<evidence type="ECO:0000256" key="7">
    <source>
        <dbReference type="SAM" id="Phobius"/>
    </source>
</evidence>
<dbReference type="Proteomes" id="UP001149813">
    <property type="component" value="Unassembled WGS sequence"/>
</dbReference>
<feature type="transmembrane region" description="Helical" evidence="7">
    <location>
        <begin position="404"/>
        <end position="425"/>
    </location>
</feature>
<dbReference type="EMBL" id="JANBOJ010000003">
    <property type="protein sequence ID" value="KAJ1725552.1"/>
    <property type="molecule type" value="Genomic_DNA"/>
</dbReference>
<feature type="domain" description="Amino acid transporter transmembrane" evidence="8">
    <location>
        <begin position="65"/>
        <end position="458"/>
    </location>
</feature>
<evidence type="ECO:0000256" key="6">
    <source>
        <dbReference type="SAM" id="MobiDB-lite"/>
    </source>
</evidence>
<comment type="caution">
    <text evidence="9">The sequence shown here is derived from an EMBL/GenBank/DDBJ whole genome shotgun (WGS) entry which is preliminary data.</text>
</comment>
<keyword evidence="4 7" id="KW-1133">Transmembrane helix</keyword>
<feature type="transmembrane region" description="Helical" evidence="7">
    <location>
        <begin position="381"/>
        <end position="398"/>
    </location>
</feature>
<dbReference type="InterPro" id="IPR013057">
    <property type="entry name" value="AA_transpt_TM"/>
</dbReference>
<evidence type="ECO:0000259" key="8">
    <source>
        <dbReference type="Pfam" id="PF01490"/>
    </source>
</evidence>
<evidence type="ECO:0000256" key="5">
    <source>
        <dbReference type="ARBA" id="ARBA00023136"/>
    </source>
</evidence>
<evidence type="ECO:0000313" key="9">
    <source>
        <dbReference type="EMBL" id="KAJ1725552.1"/>
    </source>
</evidence>
<dbReference type="OrthoDB" id="40134at2759"/>
<evidence type="ECO:0000256" key="3">
    <source>
        <dbReference type="ARBA" id="ARBA00022692"/>
    </source>
</evidence>
<comment type="subcellular location">
    <subcellularLocation>
        <location evidence="1">Membrane</location>
        <topology evidence="1">Multi-pass membrane protein</topology>
    </subcellularLocation>
</comment>
<feature type="transmembrane region" description="Helical" evidence="7">
    <location>
        <begin position="209"/>
        <end position="235"/>
    </location>
</feature>
<reference evidence="9" key="1">
    <citation type="submission" date="2022-07" db="EMBL/GenBank/DDBJ databases">
        <title>Phylogenomic reconstructions and comparative analyses of Kickxellomycotina fungi.</title>
        <authorList>
            <person name="Reynolds N.K."/>
            <person name="Stajich J.E."/>
            <person name="Barry K."/>
            <person name="Grigoriev I.V."/>
            <person name="Crous P."/>
            <person name="Smith M.E."/>
        </authorList>
    </citation>
    <scope>NUCLEOTIDE SEQUENCE</scope>
    <source>
        <strain evidence="9">NBRC 32514</strain>
    </source>
</reference>
<feature type="transmembrane region" description="Helical" evidence="7">
    <location>
        <begin position="338"/>
        <end position="360"/>
    </location>
</feature>
<feature type="region of interest" description="Disordered" evidence="6">
    <location>
        <begin position="1"/>
        <end position="42"/>
    </location>
</feature>
<feature type="transmembrane region" description="Helical" evidence="7">
    <location>
        <begin position="437"/>
        <end position="458"/>
    </location>
</feature>
<dbReference type="Pfam" id="PF01490">
    <property type="entry name" value="Aa_trans"/>
    <property type="match status" value="1"/>
</dbReference>
<evidence type="ECO:0000313" key="10">
    <source>
        <dbReference type="Proteomes" id="UP001149813"/>
    </source>
</evidence>
<comment type="similarity">
    <text evidence="2">Belongs to the amino acid/polyamine transporter 2 family.</text>
</comment>
<organism evidence="9 10">
    <name type="scientific">Coemansia erecta</name>
    <dbReference type="NCBI Taxonomy" id="147472"/>
    <lineage>
        <taxon>Eukaryota</taxon>
        <taxon>Fungi</taxon>
        <taxon>Fungi incertae sedis</taxon>
        <taxon>Zoopagomycota</taxon>
        <taxon>Kickxellomycotina</taxon>
        <taxon>Kickxellomycetes</taxon>
        <taxon>Kickxellales</taxon>
        <taxon>Kickxellaceae</taxon>
        <taxon>Coemansia</taxon>
    </lineage>
</organism>
<accession>A0A9W7Y861</accession>
<dbReference type="PANTHER" id="PTHR22950">
    <property type="entry name" value="AMINO ACID TRANSPORTER"/>
    <property type="match status" value="1"/>
</dbReference>
<feature type="transmembrane region" description="Helical" evidence="7">
    <location>
        <begin position="295"/>
        <end position="318"/>
    </location>
</feature>
<feature type="transmembrane region" description="Helical" evidence="7">
    <location>
        <begin position="71"/>
        <end position="89"/>
    </location>
</feature>
<evidence type="ECO:0000256" key="1">
    <source>
        <dbReference type="ARBA" id="ARBA00004141"/>
    </source>
</evidence>
<feature type="transmembrane region" description="Helical" evidence="7">
    <location>
        <begin position="255"/>
        <end position="274"/>
    </location>
</feature>
<protein>
    <recommendedName>
        <fullName evidence="8">Amino acid transporter transmembrane domain-containing protein</fullName>
    </recommendedName>
</protein>
<keyword evidence="5 7" id="KW-0472">Membrane</keyword>
<keyword evidence="3 7" id="KW-0812">Transmembrane</keyword>